<dbReference type="InterPro" id="IPR013098">
    <property type="entry name" value="Ig_I-set"/>
</dbReference>
<feature type="domain" description="Sushi" evidence="8">
    <location>
        <begin position="1411"/>
        <end position="1468"/>
    </location>
</feature>
<keyword evidence="6" id="KW-0472">Membrane</keyword>
<dbReference type="InterPro" id="IPR008160">
    <property type="entry name" value="Collagen"/>
</dbReference>
<keyword evidence="10" id="KW-1185">Reference proteome</keyword>
<feature type="domain" description="Ig-like" evidence="7">
    <location>
        <begin position="643"/>
        <end position="709"/>
    </location>
</feature>
<dbReference type="Pfam" id="PF00084">
    <property type="entry name" value="Sushi"/>
    <property type="match status" value="2"/>
</dbReference>
<name>A0ABN8S6E4_9CNID</name>
<dbReference type="InterPro" id="IPR013783">
    <property type="entry name" value="Ig-like_fold"/>
</dbReference>
<keyword evidence="3" id="KW-0393">Immunoglobulin domain</keyword>
<feature type="compositionally biased region" description="Pro residues" evidence="5">
    <location>
        <begin position="364"/>
        <end position="375"/>
    </location>
</feature>
<protein>
    <submittedName>
        <fullName evidence="9">Uncharacterized protein</fullName>
    </submittedName>
</protein>
<gene>
    <name evidence="9" type="ORF">PEVE_00017296</name>
</gene>
<evidence type="ECO:0000256" key="1">
    <source>
        <dbReference type="ARBA" id="ARBA00022729"/>
    </source>
</evidence>
<dbReference type="InterPro" id="IPR035976">
    <property type="entry name" value="Sushi/SCR/CCP_sf"/>
</dbReference>
<dbReference type="Proteomes" id="UP001159427">
    <property type="component" value="Unassembled WGS sequence"/>
</dbReference>
<feature type="compositionally biased region" description="Low complexity" evidence="5">
    <location>
        <begin position="376"/>
        <end position="393"/>
    </location>
</feature>
<dbReference type="PROSITE" id="PS50835">
    <property type="entry name" value="IG_LIKE"/>
    <property type="match status" value="6"/>
</dbReference>
<feature type="compositionally biased region" description="Polar residues" evidence="5">
    <location>
        <begin position="265"/>
        <end position="288"/>
    </location>
</feature>
<feature type="region of interest" description="Disordered" evidence="5">
    <location>
        <begin position="249"/>
        <end position="288"/>
    </location>
</feature>
<feature type="domain" description="Ig-like" evidence="7">
    <location>
        <begin position="461"/>
        <end position="542"/>
    </location>
</feature>
<dbReference type="InterPro" id="IPR003599">
    <property type="entry name" value="Ig_sub"/>
</dbReference>
<feature type="domain" description="Ig-like" evidence="7">
    <location>
        <begin position="1320"/>
        <end position="1411"/>
    </location>
</feature>
<dbReference type="SUPFAM" id="SSF57535">
    <property type="entry name" value="Complement control module/SCR domain"/>
    <property type="match status" value="2"/>
</dbReference>
<dbReference type="Pfam" id="PF07679">
    <property type="entry name" value="I-set"/>
    <property type="match status" value="3"/>
</dbReference>
<dbReference type="InterPro" id="IPR036179">
    <property type="entry name" value="Ig-like_dom_sf"/>
</dbReference>
<feature type="domain" description="Sushi" evidence="8">
    <location>
        <begin position="730"/>
        <end position="790"/>
    </location>
</feature>
<keyword evidence="6" id="KW-0812">Transmembrane</keyword>
<evidence type="ECO:0000313" key="9">
    <source>
        <dbReference type="EMBL" id="CAH3187059.1"/>
    </source>
</evidence>
<dbReference type="Pfam" id="PF01391">
    <property type="entry name" value="Collagen"/>
    <property type="match status" value="2"/>
</dbReference>
<proteinExistence type="predicted"/>
<feature type="region of interest" description="Disordered" evidence="5">
    <location>
        <begin position="180"/>
        <end position="221"/>
    </location>
</feature>
<dbReference type="InterPro" id="IPR003598">
    <property type="entry name" value="Ig_sub2"/>
</dbReference>
<feature type="disulfide bond" evidence="4">
    <location>
        <begin position="1439"/>
        <end position="1466"/>
    </location>
</feature>
<evidence type="ECO:0000256" key="5">
    <source>
        <dbReference type="SAM" id="MobiDB-lite"/>
    </source>
</evidence>
<dbReference type="SMART" id="SM00409">
    <property type="entry name" value="IG"/>
    <property type="match status" value="6"/>
</dbReference>
<dbReference type="Gene3D" id="2.10.70.10">
    <property type="entry name" value="Complement Module, domain 1"/>
    <property type="match status" value="2"/>
</dbReference>
<feature type="disulfide bond" evidence="4">
    <location>
        <begin position="761"/>
        <end position="788"/>
    </location>
</feature>
<evidence type="ECO:0000256" key="4">
    <source>
        <dbReference type="PROSITE-ProRule" id="PRU00302"/>
    </source>
</evidence>
<evidence type="ECO:0000259" key="7">
    <source>
        <dbReference type="PROSITE" id="PS50835"/>
    </source>
</evidence>
<feature type="disulfide bond" evidence="4">
    <location>
        <begin position="732"/>
        <end position="775"/>
    </location>
</feature>
<dbReference type="SMART" id="SM00408">
    <property type="entry name" value="IGc2"/>
    <property type="match status" value="6"/>
</dbReference>
<feature type="compositionally biased region" description="Basic residues" evidence="5">
    <location>
        <begin position="1081"/>
        <end position="1090"/>
    </location>
</feature>
<comment type="caution">
    <text evidence="9">The sequence shown here is derived from an EMBL/GenBank/DDBJ whole genome shotgun (WGS) entry which is preliminary data.</text>
</comment>
<dbReference type="InterPro" id="IPR007110">
    <property type="entry name" value="Ig-like_dom"/>
</dbReference>
<evidence type="ECO:0000256" key="6">
    <source>
        <dbReference type="SAM" id="Phobius"/>
    </source>
</evidence>
<dbReference type="CDD" id="cd00096">
    <property type="entry name" value="Ig"/>
    <property type="match status" value="1"/>
</dbReference>
<dbReference type="Pfam" id="PF23283">
    <property type="entry name" value="D8C_UMOD"/>
    <property type="match status" value="2"/>
</dbReference>
<evidence type="ECO:0000256" key="2">
    <source>
        <dbReference type="ARBA" id="ARBA00023157"/>
    </source>
</evidence>
<keyword evidence="1" id="KW-0732">Signal</keyword>
<feature type="region of interest" description="Disordered" evidence="5">
    <location>
        <begin position="344"/>
        <end position="475"/>
    </location>
</feature>
<dbReference type="PROSITE" id="PS50923">
    <property type="entry name" value="SUSHI"/>
    <property type="match status" value="2"/>
</dbReference>
<dbReference type="InterPro" id="IPR000436">
    <property type="entry name" value="Sushi_SCR_CCP_dom"/>
</dbReference>
<keyword evidence="2 4" id="KW-1015">Disulfide bond</keyword>
<dbReference type="CDD" id="cd00033">
    <property type="entry name" value="CCP"/>
    <property type="match status" value="2"/>
</dbReference>
<dbReference type="Gene3D" id="2.60.40.10">
    <property type="entry name" value="Immunoglobulins"/>
    <property type="match status" value="6"/>
</dbReference>
<evidence type="ECO:0000313" key="10">
    <source>
        <dbReference type="Proteomes" id="UP001159427"/>
    </source>
</evidence>
<keyword evidence="4" id="KW-0768">Sushi</keyword>
<dbReference type="EMBL" id="CALNXI010002387">
    <property type="protein sequence ID" value="CAH3187059.1"/>
    <property type="molecule type" value="Genomic_DNA"/>
</dbReference>
<dbReference type="SMART" id="SM00032">
    <property type="entry name" value="CCP"/>
    <property type="match status" value="2"/>
</dbReference>
<sequence length="1587" mass="169842">MKSERCRSTSLTAHHFFTLLNFVVLLITAASFFCNMYLLRREIESVKTDVRPLLERHKEISSRQSADIVFRSRNIRQLDEGGGGHGMMSVAPSPNDTGNGHGGKMTVAPGPDDGGGSHGGMMTVAPGPDGRGGGHGGMTTSAPAPDEGGGGHGGMMTLARGPDDGGGGHGGMMTVVPGPDGGGGGHEGMTTSAPAPDEGGGGHGGMMTRAPGPDDGGGGHGGMMTVAPGPDGGGGGHGLMTAATRSFNQGANATNEPPQAREQRSSTTELSGRETTTQGPDQTTAPVTSEGMNKTIERYLAEYARKHLGPMFVPGATAPDENPLKSFVDQSVSTALIKYFEDKGDPDVQTIPGPPGPQGLQGPAGPPGIQGPPGTPGASGPAGAAGSPGASGSPGPPGAPGAAGNTGPPGPPGRRGLRGLPGPPGPPGTGGTTPAVQPREPNQGSQEPVQRGPSLEGFSKPNITTRPKQPGPATKGDMIQLQCLAHGTPKPEIIWVKKNSGRAVIGSNFILESALPEDSGIWTCRASNLMGTDTADVEIIVATEPKFTTAPVPKITAFTEQVTEIKCAVEGFPTPKIEWRRQGNKELPRGRHYIYNNNLFLRNPIKEDEDIYMCHAETPVGSVMGGTEVTVLTYEPVQVVSVPKSVVTVKDYDAPLRVNCSARGVPQPNITWYKDGVAMPTRTIIDGDEVIAELKLERLRPSEQGDYKCVGFTSLRPEDPFSYTTKIQLKQCRELPNPVDGYKISDGEGSPVVSSIVRFACNPGCMLYGSSARVCGKNGRWSGTQPYCYNVGTVAYECQHYRLLTEGDRNVMSGTLLGKCDNNLAEGWYRISGTAGTQMPNSCPGPGKCNTQYPGWLFGSHPHKDDGCVAMQVCFGDYFSGCCQYRKQVLVRNCGGFYVYKLGPTPGCNFRYCGRNKICLSPPPPGGVLPYITYTGMCRPTESMAASRDSPALLNVVSCIHLIFTITSIAFLSYKVYFLESELSLIQGKISIQEHSDIGNSFSQATPLALTAPTTEQIKRKRRNLKAQPSSADQLDAICAQKVLNDLQVINDTVNGTGKLVCMRGPRGPPGAPGPSGPQGRRGRRGRPGKQGKDGSPGIQGPQGVPGKGIEVNVTEIKNLVERLKNFNQTNVGLFAPPRFLNKPPPLIFIMEGGNLSVGISVSGNPVPKITWTLQDKNHENQTRYKVTPDKFEIDDVHFEDEGVINCRAENLFGVQEAKVELTVLGPPKFPKPIPGTVTGFLGKETKLRCDLLGNPAPDVQWSRSPPLPLPQGRTEARKDGLYIKNTQNMDSGVYTCFATNMYGLVFHGTFLKVKAVEIPVFTSTPSSSISVSSIGASVRVNCSARGSPLPKIMWYKNNISVPVINNVTKDEVAAELVIGQFQPSDQATYTCVARNVYNDEVKTTTKIDLSDCGDPGRPDNAIVITGNHWAGEYVRYLCNPGYTMVGPAVRRCLPSGKWSGYVPTCNKTECVEHMTIDDDSRHINYYDSDAYKCDKYLTEGWYRFVTRRRMNTNCGYGNHYCNTQYIGWLNGNHPSVEDGVVSQQVCFGYSGCSCSYYTYIKVLNCGSFYVYKLKPTPDCNLRYCTE</sequence>
<feature type="domain" description="Ig-like" evidence="7">
    <location>
        <begin position="545"/>
        <end position="630"/>
    </location>
</feature>
<dbReference type="PANTHER" id="PTHR10075:SF14">
    <property type="entry name" value="CELL ADHESION MOLECULE DSCAM2-RELATED"/>
    <property type="match status" value="1"/>
</dbReference>
<feature type="transmembrane region" description="Helical" evidence="6">
    <location>
        <begin position="16"/>
        <end position="38"/>
    </location>
</feature>
<feature type="region of interest" description="Disordered" evidence="5">
    <location>
        <begin position="1061"/>
        <end position="1109"/>
    </location>
</feature>
<evidence type="ECO:0000256" key="3">
    <source>
        <dbReference type="ARBA" id="ARBA00023319"/>
    </source>
</evidence>
<dbReference type="Pfam" id="PF13927">
    <property type="entry name" value="Ig_3"/>
    <property type="match status" value="3"/>
</dbReference>
<evidence type="ECO:0000259" key="8">
    <source>
        <dbReference type="PROSITE" id="PS50923"/>
    </source>
</evidence>
<dbReference type="PANTHER" id="PTHR10075">
    <property type="entry name" value="BASIGIN RELATED"/>
    <property type="match status" value="1"/>
</dbReference>
<organism evidence="9 10">
    <name type="scientific">Porites evermanni</name>
    <dbReference type="NCBI Taxonomy" id="104178"/>
    <lineage>
        <taxon>Eukaryota</taxon>
        <taxon>Metazoa</taxon>
        <taxon>Cnidaria</taxon>
        <taxon>Anthozoa</taxon>
        <taxon>Hexacorallia</taxon>
        <taxon>Scleractinia</taxon>
        <taxon>Fungiina</taxon>
        <taxon>Poritidae</taxon>
        <taxon>Porites</taxon>
    </lineage>
</organism>
<feature type="domain" description="Ig-like" evidence="7">
    <location>
        <begin position="1228"/>
        <end position="1301"/>
    </location>
</feature>
<dbReference type="SUPFAM" id="SSF48726">
    <property type="entry name" value="Immunoglobulin"/>
    <property type="match status" value="6"/>
</dbReference>
<dbReference type="InterPro" id="IPR057774">
    <property type="entry name" value="D8C_UMOD/GP2/OIT3-like"/>
</dbReference>
<reference evidence="9 10" key="1">
    <citation type="submission" date="2022-05" db="EMBL/GenBank/DDBJ databases">
        <authorList>
            <consortium name="Genoscope - CEA"/>
            <person name="William W."/>
        </authorList>
    </citation>
    <scope>NUCLEOTIDE SEQUENCE [LARGE SCALE GENOMIC DNA]</scope>
</reference>
<keyword evidence="6" id="KW-1133">Transmembrane helix</keyword>
<accession>A0ABN8S6E4</accession>
<feature type="domain" description="Ig-like" evidence="7">
    <location>
        <begin position="1138"/>
        <end position="1223"/>
    </location>
</feature>
<comment type="caution">
    <text evidence="4">Lacks conserved residue(s) required for the propagation of feature annotation.</text>
</comment>
<feature type="compositionally biased region" description="Pro residues" evidence="5">
    <location>
        <begin position="1067"/>
        <end position="1076"/>
    </location>
</feature>
<feature type="region of interest" description="Disordered" evidence="5">
    <location>
        <begin position="94"/>
        <end position="120"/>
    </location>
</feature>